<protein>
    <submittedName>
        <fullName evidence="1">Uncharacterized protein</fullName>
    </submittedName>
</protein>
<keyword evidence="2" id="KW-1185">Reference proteome</keyword>
<dbReference type="AlphaFoldDB" id="A0A8T0J9G9"/>
<proteinExistence type="predicted"/>
<name>A0A8T0J9G9_CERPU</name>
<sequence>MSCMRGRRCFCKSMSNTRARSIASAKFMLEISHPPITRSLGNTIRRMLLKGTWISSPRKDPTRQVDAWVRDPK</sequence>
<comment type="caution">
    <text evidence="1">The sequence shown here is derived from an EMBL/GenBank/DDBJ whole genome shotgun (WGS) entry which is preliminary data.</text>
</comment>
<evidence type="ECO:0000313" key="2">
    <source>
        <dbReference type="Proteomes" id="UP000822688"/>
    </source>
</evidence>
<accession>A0A8T0J9G9</accession>
<dbReference type="Proteomes" id="UP000822688">
    <property type="component" value="Chromosome 1"/>
</dbReference>
<gene>
    <name evidence="1" type="ORF">KC19_1G246900</name>
</gene>
<evidence type="ECO:0000313" key="1">
    <source>
        <dbReference type="EMBL" id="KAG0592377.1"/>
    </source>
</evidence>
<dbReference type="EMBL" id="CM026421">
    <property type="protein sequence ID" value="KAG0592377.1"/>
    <property type="molecule type" value="Genomic_DNA"/>
</dbReference>
<reference evidence="1" key="1">
    <citation type="submission" date="2020-06" db="EMBL/GenBank/DDBJ databases">
        <title>WGS assembly of Ceratodon purpureus strain R40.</title>
        <authorList>
            <person name="Carey S.B."/>
            <person name="Jenkins J."/>
            <person name="Shu S."/>
            <person name="Lovell J.T."/>
            <person name="Sreedasyam A."/>
            <person name="Maumus F."/>
            <person name="Tiley G.P."/>
            <person name="Fernandez-Pozo N."/>
            <person name="Barry K."/>
            <person name="Chen C."/>
            <person name="Wang M."/>
            <person name="Lipzen A."/>
            <person name="Daum C."/>
            <person name="Saski C.A."/>
            <person name="Payton A.C."/>
            <person name="Mcbreen J.C."/>
            <person name="Conrad R.E."/>
            <person name="Kollar L.M."/>
            <person name="Olsson S."/>
            <person name="Huttunen S."/>
            <person name="Landis J.B."/>
            <person name="Wickett N.J."/>
            <person name="Johnson M.G."/>
            <person name="Rensing S.A."/>
            <person name="Grimwood J."/>
            <person name="Schmutz J."/>
            <person name="Mcdaniel S.F."/>
        </authorList>
    </citation>
    <scope>NUCLEOTIDE SEQUENCE</scope>
    <source>
        <strain evidence="1">R40</strain>
    </source>
</reference>
<organism evidence="1 2">
    <name type="scientific">Ceratodon purpureus</name>
    <name type="common">Fire moss</name>
    <name type="synonym">Dicranum purpureum</name>
    <dbReference type="NCBI Taxonomy" id="3225"/>
    <lineage>
        <taxon>Eukaryota</taxon>
        <taxon>Viridiplantae</taxon>
        <taxon>Streptophyta</taxon>
        <taxon>Embryophyta</taxon>
        <taxon>Bryophyta</taxon>
        <taxon>Bryophytina</taxon>
        <taxon>Bryopsida</taxon>
        <taxon>Dicranidae</taxon>
        <taxon>Pseudoditrichales</taxon>
        <taxon>Ditrichaceae</taxon>
        <taxon>Ceratodon</taxon>
    </lineage>
</organism>